<dbReference type="PANTHER" id="PTHR11024:SF2">
    <property type="entry name" value="PROTEIN SEC13 HOMOLOG"/>
    <property type="match status" value="1"/>
</dbReference>
<dbReference type="InterPro" id="IPR037363">
    <property type="entry name" value="Sec13/Seh1_fam"/>
</dbReference>
<dbReference type="PROSITE" id="PS50082">
    <property type="entry name" value="WD_REPEATS_2"/>
    <property type="match status" value="1"/>
</dbReference>
<feature type="repeat" description="WD" evidence="11">
    <location>
        <begin position="67"/>
        <end position="101"/>
    </location>
</feature>
<dbReference type="GO" id="GO:0090114">
    <property type="term" value="P:COPII-coated vesicle budding"/>
    <property type="evidence" value="ECO:0007669"/>
    <property type="project" value="TreeGrafter"/>
</dbReference>
<keyword evidence="10" id="KW-0539">Nucleus</keyword>
<evidence type="ECO:0000256" key="6">
    <source>
        <dbReference type="ARBA" id="ARBA00022816"/>
    </source>
</evidence>
<dbReference type="InterPro" id="IPR015943">
    <property type="entry name" value="WD40/YVTN_repeat-like_dom_sf"/>
</dbReference>
<evidence type="ECO:0000256" key="8">
    <source>
        <dbReference type="ARBA" id="ARBA00023010"/>
    </source>
</evidence>
<dbReference type="SUPFAM" id="SSF50978">
    <property type="entry name" value="WD40 repeat-like"/>
    <property type="match status" value="1"/>
</dbReference>
<evidence type="ECO:0000256" key="1">
    <source>
        <dbReference type="ARBA" id="ARBA00004567"/>
    </source>
</evidence>
<sequence>MVSWSVIATTKDKGVSRSNTVETQHEEMIHDAQIDYYGKRLATCSSDKTIRVFDLVDGEAKGEPDILRGHTAPIWQLSWAHPSFGPILASASYDGKVFIWKEKGRAALGAPSTSASKASGKAAVAAAGGKGDRWEVIKEHGLHGASVNSVAWAPFELGPMLACASSDSKVSVITFNNDGSSDAFICSAHPMGATSVSWAPSIVPGSLNKPNATSVQAQQFGQDRQRRFVTGGCDSKVKIWGWRDESKEWTVEDVIDKHTDWVRDVAWAPNIGLPTAYIASCSQDRTVLIHSRSSPTSPWQTTSLLPPGETFPDALWRVSWSLAGNVLAVSGGDGKVSLWKEKGGGEAWECVSEMSA</sequence>
<dbReference type="PANTHER" id="PTHR11024">
    <property type="entry name" value="NUCLEAR PORE COMPLEX PROTEIN SEC13 / SEH1 FAMILY MEMBER"/>
    <property type="match status" value="1"/>
</dbReference>
<evidence type="ECO:0000256" key="5">
    <source>
        <dbReference type="ARBA" id="ARBA00022737"/>
    </source>
</evidence>
<dbReference type="GO" id="GO:0006606">
    <property type="term" value="P:protein import into nucleus"/>
    <property type="evidence" value="ECO:0007669"/>
    <property type="project" value="TreeGrafter"/>
</dbReference>
<organism evidence="12">
    <name type="scientific">Phaffia rhodozyma</name>
    <name type="common">Yeast</name>
    <name type="synonym">Xanthophyllomyces dendrorhous</name>
    <dbReference type="NCBI Taxonomy" id="264483"/>
    <lineage>
        <taxon>Eukaryota</taxon>
        <taxon>Fungi</taxon>
        <taxon>Dikarya</taxon>
        <taxon>Basidiomycota</taxon>
        <taxon>Agaricomycotina</taxon>
        <taxon>Tremellomycetes</taxon>
        <taxon>Cystofilobasidiales</taxon>
        <taxon>Mrakiaceae</taxon>
        <taxon>Phaffia</taxon>
    </lineage>
</organism>
<dbReference type="GO" id="GO:0005198">
    <property type="term" value="F:structural molecule activity"/>
    <property type="evidence" value="ECO:0007669"/>
    <property type="project" value="InterPro"/>
</dbReference>
<dbReference type="SMART" id="SM00320">
    <property type="entry name" value="WD40"/>
    <property type="match status" value="6"/>
</dbReference>
<dbReference type="GO" id="GO:0032008">
    <property type="term" value="P:positive regulation of TOR signaling"/>
    <property type="evidence" value="ECO:0007669"/>
    <property type="project" value="TreeGrafter"/>
</dbReference>
<dbReference type="PROSITE" id="PS50294">
    <property type="entry name" value="WD_REPEATS_REGION"/>
    <property type="match status" value="1"/>
</dbReference>
<evidence type="ECO:0000256" key="7">
    <source>
        <dbReference type="ARBA" id="ARBA00022927"/>
    </source>
</evidence>
<evidence type="ECO:0000256" key="9">
    <source>
        <dbReference type="ARBA" id="ARBA00023132"/>
    </source>
</evidence>
<dbReference type="InterPro" id="IPR036322">
    <property type="entry name" value="WD40_repeat_dom_sf"/>
</dbReference>
<evidence type="ECO:0000256" key="11">
    <source>
        <dbReference type="PROSITE-ProRule" id="PRU00221"/>
    </source>
</evidence>
<keyword evidence="9" id="KW-0906">Nuclear pore complex</keyword>
<protein>
    <submittedName>
        <fullName evidence="12">Wd40 repeat-like protein</fullName>
    </submittedName>
</protein>
<keyword evidence="8" id="KW-0811">Translocation</keyword>
<dbReference type="AlphaFoldDB" id="A0A0F7SPD0"/>
<comment type="similarity">
    <text evidence="2">Belongs to the WD repeat SEC13 family.</text>
</comment>
<dbReference type="GO" id="GO:0030127">
    <property type="term" value="C:COPII vesicle coat"/>
    <property type="evidence" value="ECO:0007669"/>
    <property type="project" value="TreeGrafter"/>
</dbReference>
<comment type="subcellular location">
    <subcellularLocation>
        <location evidence="1">Nucleus</location>
        <location evidence="1">Nuclear pore complex</location>
    </subcellularLocation>
</comment>
<dbReference type="Pfam" id="PF00400">
    <property type="entry name" value="WD40"/>
    <property type="match status" value="4"/>
</dbReference>
<evidence type="ECO:0000256" key="2">
    <source>
        <dbReference type="ARBA" id="ARBA00010102"/>
    </source>
</evidence>
<dbReference type="Gene3D" id="2.130.10.10">
    <property type="entry name" value="YVTN repeat-like/Quinoprotein amine dehydrogenase"/>
    <property type="match status" value="1"/>
</dbReference>
<accession>A0A0F7SPD0</accession>
<dbReference type="EMBL" id="LN483124">
    <property type="protein sequence ID" value="CED82320.1"/>
    <property type="molecule type" value="Genomic_DNA"/>
</dbReference>
<dbReference type="GO" id="GO:0051028">
    <property type="term" value="P:mRNA transport"/>
    <property type="evidence" value="ECO:0007669"/>
    <property type="project" value="UniProtKB-KW"/>
</dbReference>
<keyword evidence="5" id="KW-0677">Repeat</keyword>
<dbReference type="GO" id="GO:0031080">
    <property type="term" value="C:nuclear pore outer ring"/>
    <property type="evidence" value="ECO:0007669"/>
    <property type="project" value="TreeGrafter"/>
</dbReference>
<proteinExistence type="inferred from homology"/>
<keyword evidence="3" id="KW-0813">Transport</keyword>
<evidence type="ECO:0000256" key="4">
    <source>
        <dbReference type="ARBA" id="ARBA00022574"/>
    </source>
</evidence>
<reference evidence="12" key="1">
    <citation type="submission" date="2014-08" db="EMBL/GenBank/DDBJ databases">
        <authorList>
            <person name="Sharma Rahul"/>
            <person name="Thines Marco"/>
        </authorList>
    </citation>
    <scope>NUCLEOTIDE SEQUENCE</scope>
</reference>
<keyword evidence="6" id="KW-0509">mRNA transport</keyword>
<evidence type="ECO:0000256" key="3">
    <source>
        <dbReference type="ARBA" id="ARBA00022448"/>
    </source>
</evidence>
<evidence type="ECO:0000256" key="10">
    <source>
        <dbReference type="ARBA" id="ARBA00023242"/>
    </source>
</evidence>
<name>A0A0F7SPD0_PHARH</name>
<keyword evidence="4 11" id="KW-0853">WD repeat</keyword>
<dbReference type="InterPro" id="IPR001680">
    <property type="entry name" value="WD40_rpt"/>
</dbReference>
<keyword evidence="7" id="KW-0653">Protein transport</keyword>
<evidence type="ECO:0000313" key="12">
    <source>
        <dbReference type="EMBL" id="CED82320.1"/>
    </source>
</evidence>
<dbReference type="GO" id="GO:0032527">
    <property type="term" value="P:protein exit from endoplasmic reticulum"/>
    <property type="evidence" value="ECO:0007669"/>
    <property type="project" value="TreeGrafter"/>
</dbReference>